<name>A0ABU8IZN7_9BURK</name>
<proteinExistence type="predicted"/>
<dbReference type="SUPFAM" id="SSF52833">
    <property type="entry name" value="Thioredoxin-like"/>
    <property type="match status" value="1"/>
</dbReference>
<dbReference type="Gene3D" id="3.40.30.10">
    <property type="entry name" value="Glutaredoxin"/>
    <property type="match status" value="1"/>
</dbReference>
<organism evidence="1 2">
    <name type="scientific">Paraburkholderia bengalensis</name>
    <dbReference type="NCBI Taxonomy" id="2747562"/>
    <lineage>
        <taxon>Bacteria</taxon>
        <taxon>Pseudomonadati</taxon>
        <taxon>Pseudomonadota</taxon>
        <taxon>Betaproteobacteria</taxon>
        <taxon>Burkholderiales</taxon>
        <taxon>Burkholderiaceae</taxon>
        <taxon>Paraburkholderia</taxon>
    </lineage>
</organism>
<keyword evidence="2" id="KW-1185">Reference proteome</keyword>
<evidence type="ECO:0000313" key="2">
    <source>
        <dbReference type="Proteomes" id="UP001386437"/>
    </source>
</evidence>
<protein>
    <submittedName>
        <fullName evidence="1">DUF899 domain-containing protein</fullName>
    </submittedName>
</protein>
<evidence type="ECO:0000313" key="1">
    <source>
        <dbReference type="EMBL" id="MEI6000882.1"/>
    </source>
</evidence>
<comment type="caution">
    <text evidence="1">The sequence shown here is derived from an EMBL/GenBank/DDBJ whole genome shotgun (WGS) entry which is preliminary data.</text>
</comment>
<accession>A0ABU8IZN7</accession>
<reference evidence="1 2" key="1">
    <citation type="journal article" date="2022" name="Arch. Microbiol.">
        <title>Paraburkholderia bengalensis sp. nov. isolated from roots of Oryza sativa, IR64.</title>
        <authorList>
            <person name="Nag P."/>
            <person name="Mondal N."/>
            <person name="Sarkar J."/>
            <person name="Das S."/>
        </authorList>
    </citation>
    <scope>NUCLEOTIDE SEQUENCE [LARGE SCALE GENOMIC DNA]</scope>
    <source>
        <strain evidence="1 2">IR64_4_BI</strain>
    </source>
</reference>
<gene>
    <name evidence="1" type="ORF">H3V53_27960</name>
</gene>
<dbReference type="Proteomes" id="UP001386437">
    <property type="component" value="Unassembled WGS sequence"/>
</dbReference>
<dbReference type="EMBL" id="JACFYJ010000060">
    <property type="protein sequence ID" value="MEI6000882.1"/>
    <property type="molecule type" value="Genomic_DNA"/>
</dbReference>
<dbReference type="Pfam" id="PF05988">
    <property type="entry name" value="DUF899"/>
    <property type="match status" value="1"/>
</dbReference>
<dbReference type="InterPro" id="IPR036249">
    <property type="entry name" value="Thioredoxin-like_sf"/>
</dbReference>
<sequence>MSSASPLVPAAELAKRNGRHYPNESIEYRRARDALLAEEIELRRHIERVAAQRRALPPGGEVTRDYRFVGEAGPVDFAALFGDKDTLVIYSFMFGPQRERPCPMCTSLLSAWDGEARDIMQRVALAVVARSPVERLAAFKKERGWRALKLYSDVDGAYSRDFGAIGDDGGDEPAFQVFTRRGGTIRHFYAAEMGLATADPGQDPRGAPDLMPMWTIFDMTPEGRDPHWYPKLDDGK</sequence>
<dbReference type="RefSeq" id="WP_336600732.1">
    <property type="nucleotide sequence ID" value="NZ_JACFYJ010000060.1"/>
</dbReference>
<dbReference type="InterPro" id="IPR010296">
    <property type="entry name" value="DUF899_thioredox"/>
</dbReference>